<sequence length="80" mass="9559">MWKRPGKFTKRLEAQRKRNVNTARVKRDNVWAKPVLKPKTLFSRRKYVDTEYGVQAQQPDLPTYECTVLLEELLQNLKKL</sequence>
<reference evidence="1 2" key="1">
    <citation type="submission" date="2023-02" db="EMBL/GenBank/DDBJ databases">
        <title>LHISI_Scaffold_Assembly.</title>
        <authorList>
            <person name="Stuart O.P."/>
            <person name="Cleave R."/>
            <person name="Magrath M.J.L."/>
            <person name="Mikheyev A.S."/>
        </authorList>
    </citation>
    <scope>NUCLEOTIDE SEQUENCE [LARGE SCALE GENOMIC DNA]</scope>
    <source>
        <strain evidence="1">Daus_M_001</strain>
        <tissue evidence="1">Leg muscle</tissue>
    </source>
</reference>
<protein>
    <submittedName>
        <fullName evidence="1">Uncharacterized protein</fullName>
    </submittedName>
</protein>
<dbReference type="Proteomes" id="UP001159363">
    <property type="component" value="Chromosome X"/>
</dbReference>
<evidence type="ECO:0000313" key="2">
    <source>
        <dbReference type="Proteomes" id="UP001159363"/>
    </source>
</evidence>
<proteinExistence type="predicted"/>
<accession>A0ABQ9HQU3</accession>
<comment type="caution">
    <text evidence="1">The sequence shown here is derived from an EMBL/GenBank/DDBJ whole genome shotgun (WGS) entry which is preliminary data.</text>
</comment>
<gene>
    <name evidence="1" type="ORF">PR048_012690</name>
</gene>
<keyword evidence="2" id="KW-1185">Reference proteome</keyword>
<dbReference type="EMBL" id="JARBHB010000004">
    <property type="protein sequence ID" value="KAJ8886479.1"/>
    <property type="molecule type" value="Genomic_DNA"/>
</dbReference>
<organism evidence="1 2">
    <name type="scientific">Dryococelus australis</name>
    <dbReference type="NCBI Taxonomy" id="614101"/>
    <lineage>
        <taxon>Eukaryota</taxon>
        <taxon>Metazoa</taxon>
        <taxon>Ecdysozoa</taxon>
        <taxon>Arthropoda</taxon>
        <taxon>Hexapoda</taxon>
        <taxon>Insecta</taxon>
        <taxon>Pterygota</taxon>
        <taxon>Neoptera</taxon>
        <taxon>Polyneoptera</taxon>
        <taxon>Phasmatodea</taxon>
        <taxon>Verophasmatodea</taxon>
        <taxon>Anareolatae</taxon>
        <taxon>Phasmatidae</taxon>
        <taxon>Eurycanthinae</taxon>
        <taxon>Dryococelus</taxon>
    </lineage>
</organism>
<name>A0ABQ9HQU3_9NEOP</name>
<evidence type="ECO:0000313" key="1">
    <source>
        <dbReference type="EMBL" id="KAJ8886479.1"/>
    </source>
</evidence>